<evidence type="ECO:0000256" key="5">
    <source>
        <dbReference type="ARBA" id="ARBA00023136"/>
    </source>
</evidence>
<keyword evidence="2" id="KW-0813">Transport</keyword>
<reference evidence="7 8" key="1">
    <citation type="submission" date="2016-05" db="EMBL/GenBank/DDBJ databases">
        <title>Comparative analysis of secretome profiles of manganese(II)-oxidizing ascomycete fungi.</title>
        <authorList>
            <consortium name="DOE Joint Genome Institute"/>
            <person name="Zeiner C.A."/>
            <person name="Purvine S.O."/>
            <person name="Zink E.M."/>
            <person name="Wu S."/>
            <person name="Pasa-Tolic L."/>
            <person name="Chaput D.L."/>
            <person name="Haridas S."/>
            <person name="Grigoriev I.V."/>
            <person name="Santelli C.M."/>
            <person name="Hansel C.M."/>
        </authorList>
    </citation>
    <scope>NUCLEOTIDE SEQUENCE [LARGE SCALE GENOMIC DNA]</scope>
    <source>
        <strain evidence="7 8">AP3s5-JAC2a</strain>
    </source>
</reference>
<dbReference type="GO" id="GO:0022857">
    <property type="term" value="F:transmembrane transporter activity"/>
    <property type="evidence" value="ECO:0007669"/>
    <property type="project" value="InterPro"/>
</dbReference>
<feature type="transmembrane region" description="Helical" evidence="6">
    <location>
        <begin position="41"/>
        <end position="63"/>
    </location>
</feature>
<dbReference type="GO" id="GO:0016020">
    <property type="term" value="C:membrane"/>
    <property type="evidence" value="ECO:0007669"/>
    <property type="project" value="UniProtKB-SubCell"/>
</dbReference>
<feature type="transmembrane region" description="Helical" evidence="6">
    <location>
        <begin position="70"/>
        <end position="96"/>
    </location>
</feature>
<evidence type="ECO:0000313" key="7">
    <source>
        <dbReference type="EMBL" id="OAG00598.1"/>
    </source>
</evidence>
<feature type="transmembrane region" description="Helical" evidence="6">
    <location>
        <begin position="327"/>
        <end position="353"/>
    </location>
</feature>
<feature type="transmembrane region" description="Helical" evidence="6">
    <location>
        <begin position="402"/>
        <end position="426"/>
    </location>
</feature>
<gene>
    <name evidence="7" type="ORF">CC84DRAFT_1230772</name>
</gene>
<dbReference type="RefSeq" id="XP_018030963.1">
    <property type="nucleotide sequence ID" value="XM_018183705.1"/>
</dbReference>
<name>A0A177C1C4_9PLEO</name>
<evidence type="ECO:0000256" key="2">
    <source>
        <dbReference type="ARBA" id="ARBA00022448"/>
    </source>
</evidence>
<feature type="transmembrane region" description="Helical" evidence="6">
    <location>
        <begin position="273"/>
        <end position="295"/>
    </location>
</feature>
<accession>A0A177C1C4</accession>
<evidence type="ECO:0000256" key="6">
    <source>
        <dbReference type="SAM" id="Phobius"/>
    </source>
</evidence>
<protein>
    <submittedName>
        <fullName evidence="7">Amino acid transporter</fullName>
    </submittedName>
</protein>
<dbReference type="PIRSF" id="PIRSF006060">
    <property type="entry name" value="AA_transporter"/>
    <property type="match status" value="1"/>
</dbReference>
<feature type="transmembrane region" description="Helical" evidence="6">
    <location>
        <begin position="374"/>
        <end position="396"/>
    </location>
</feature>
<evidence type="ECO:0000256" key="3">
    <source>
        <dbReference type="ARBA" id="ARBA00022692"/>
    </source>
</evidence>
<keyword evidence="8" id="KW-1185">Reference proteome</keyword>
<dbReference type="PANTHER" id="PTHR45649">
    <property type="entry name" value="AMINO-ACID PERMEASE BAT1"/>
    <property type="match status" value="1"/>
</dbReference>
<feature type="transmembrane region" description="Helical" evidence="6">
    <location>
        <begin position="165"/>
        <end position="186"/>
    </location>
</feature>
<dbReference type="OrthoDB" id="2417308at2759"/>
<dbReference type="AlphaFoldDB" id="A0A177C1C4"/>
<keyword evidence="3 6" id="KW-0812">Transmembrane</keyword>
<dbReference type="EMBL" id="KV441559">
    <property type="protein sequence ID" value="OAG00598.1"/>
    <property type="molecule type" value="Genomic_DNA"/>
</dbReference>
<dbReference type="InterPro" id="IPR002293">
    <property type="entry name" value="AA/rel_permease1"/>
</dbReference>
<evidence type="ECO:0000313" key="8">
    <source>
        <dbReference type="Proteomes" id="UP000077069"/>
    </source>
</evidence>
<evidence type="ECO:0000256" key="1">
    <source>
        <dbReference type="ARBA" id="ARBA00004141"/>
    </source>
</evidence>
<keyword evidence="5 6" id="KW-0472">Membrane</keyword>
<evidence type="ECO:0000256" key="4">
    <source>
        <dbReference type="ARBA" id="ARBA00022989"/>
    </source>
</evidence>
<dbReference type="Proteomes" id="UP000077069">
    <property type="component" value="Unassembled WGS sequence"/>
</dbReference>
<dbReference type="STRING" id="1460663.A0A177C1C4"/>
<sequence>MKDEAPIHIENASGSGSAEGSLEGAVPLAGVLRPRLSKLNMVGFSFAILNTWICLAATIGIVMPSGGSVAFIYGFVFCTLCNIAITASLGEMASIWPTAGGQYHFTYSLSSQKWKVITSFCCGWANIAGWLTLVTTEAFFAAQFLSAAAVIGSGGSYVIEPWKTYLIMVAVSTYGTLVNLFGNSILGRYNDCALYWSVGGCAVISVVLLACTGSHNDFTGAEFVFTSFANETGYSDGVSWILGLLQSALSLIGYDVVLHMTEEMPTPRIDAPLAMIMAVVVGGVTGTGFILVMLFCLFDPSSVFSSQTGQPITQLMYLVTRSRVGTVIMSVMLSICFFNGTMGCMTSASRLLYAMARDKGMIFPSFFGRIHRRLDVPIECIIFVQVFNLIFGLLYLGPTVAFNAYISSCTILLNLSYVIPITVIVARGRSVLTQYQTDETPFKLGKWGWLCNIVSVIYVFVTNVFFCFPAAIPVNTNNMNYVSAVIGVFVILLGAYYIFYGKQFTGPVSRDTSHLKCY</sequence>
<keyword evidence="4 6" id="KW-1133">Transmembrane helix</keyword>
<feature type="transmembrane region" description="Helical" evidence="6">
    <location>
        <begin position="240"/>
        <end position="261"/>
    </location>
</feature>
<feature type="transmembrane region" description="Helical" evidence="6">
    <location>
        <begin position="478"/>
        <end position="500"/>
    </location>
</feature>
<proteinExistence type="predicted"/>
<comment type="subcellular location">
    <subcellularLocation>
        <location evidence="1">Membrane</location>
        <topology evidence="1">Multi-pass membrane protein</topology>
    </subcellularLocation>
</comment>
<feature type="transmembrane region" description="Helical" evidence="6">
    <location>
        <begin position="447"/>
        <end position="472"/>
    </location>
</feature>
<organism evidence="7 8">
    <name type="scientific">Paraphaeosphaeria sporulosa</name>
    <dbReference type="NCBI Taxonomy" id="1460663"/>
    <lineage>
        <taxon>Eukaryota</taxon>
        <taxon>Fungi</taxon>
        <taxon>Dikarya</taxon>
        <taxon>Ascomycota</taxon>
        <taxon>Pezizomycotina</taxon>
        <taxon>Dothideomycetes</taxon>
        <taxon>Pleosporomycetidae</taxon>
        <taxon>Pleosporales</taxon>
        <taxon>Massarineae</taxon>
        <taxon>Didymosphaeriaceae</taxon>
        <taxon>Paraphaeosphaeria</taxon>
    </lineage>
</organism>
<dbReference type="Gene3D" id="1.20.1740.10">
    <property type="entry name" value="Amino acid/polyamine transporter I"/>
    <property type="match status" value="1"/>
</dbReference>
<dbReference type="GeneID" id="28767191"/>
<dbReference type="Pfam" id="PF13520">
    <property type="entry name" value="AA_permease_2"/>
    <property type="match status" value="1"/>
</dbReference>
<dbReference type="PANTHER" id="PTHR45649:SF14">
    <property type="entry name" value="GABA PERMEASE"/>
    <property type="match status" value="1"/>
</dbReference>
<feature type="transmembrane region" description="Helical" evidence="6">
    <location>
        <begin position="193"/>
        <end position="215"/>
    </location>
</feature>
<dbReference type="InParanoid" id="A0A177C1C4"/>